<dbReference type="RefSeq" id="WP_109587798.1">
    <property type="nucleotide sequence ID" value="NZ_QGHD01000034.1"/>
</dbReference>
<feature type="domain" description="Glycosyltransferase 2-like" evidence="4">
    <location>
        <begin position="7"/>
        <end position="136"/>
    </location>
</feature>
<dbReference type="Pfam" id="PF00535">
    <property type="entry name" value="Glycos_transf_2"/>
    <property type="match status" value="1"/>
</dbReference>
<evidence type="ECO:0000256" key="2">
    <source>
        <dbReference type="ARBA" id="ARBA00022679"/>
    </source>
</evidence>
<dbReference type="InterPro" id="IPR001173">
    <property type="entry name" value="Glyco_trans_2-like"/>
</dbReference>
<evidence type="ECO:0000256" key="3">
    <source>
        <dbReference type="SAM" id="Phobius"/>
    </source>
</evidence>
<comment type="caution">
    <text evidence="5">The sequence shown here is derived from an EMBL/GenBank/DDBJ whole genome shotgun (WGS) entry which is preliminary data.</text>
</comment>
<dbReference type="PANTHER" id="PTHR22916">
    <property type="entry name" value="GLYCOSYLTRANSFERASE"/>
    <property type="match status" value="1"/>
</dbReference>
<dbReference type="InterPro" id="IPR029044">
    <property type="entry name" value="Nucleotide-diphossugar_trans"/>
</dbReference>
<organism evidence="5 6">
    <name type="scientific">Hallerella porci</name>
    <dbReference type="NCBI Taxonomy" id="1945871"/>
    <lineage>
        <taxon>Bacteria</taxon>
        <taxon>Pseudomonadati</taxon>
        <taxon>Fibrobacterota</taxon>
        <taxon>Fibrobacteria</taxon>
        <taxon>Fibrobacterales</taxon>
        <taxon>Fibrobacteraceae</taxon>
        <taxon>Hallerella</taxon>
    </lineage>
</organism>
<evidence type="ECO:0000259" key="4">
    <source>
        <dbReference type="Pfam" id="PF00535"/>
    </source>
</evidence>
<keyword evidence="1" id="KW-0328">Glycosyltransferase</keyword>
<protein>
    <submittedName>
        <fullName evidence="5">Glycosyl transferase family 2</fullName>
    </submittedName>
</protein>
<dbReference type="GO" id="GO:0016740">
    <property type="term" value="F:transferase activity"/>
    <property type="evidence" value="ECO:0007669"/>
    <property type="project" value="UniProtKB-KW"/>
</dbReference>
<dbReference type="CDD" id="cd00761">
    <property type="entry name" value="Glyco_tranf_GTA_type"/>
    <property type="match status" value="1"/>
</dbReference>
<keyword evidence="3" id="KW-0812">Transmembrane</keyword>
<dbReference type="SUPFAM" id="SSF53448">
    <property type="entry name" value="Nucleotide-diphospho-sugar transferases"/>
    <property type="match status" value="1"/>
</dbReference>
<proteinExistence type="predicted"/>
<evidence type="ECO:0000313" key="6">
    <source>
        <dbReference type="Proteomes" id="UP000245523"/>
    </source>
</evidence>
<dbReference type="Proteomes" id="UP000245523">
    <property type="component" value="Unassembled WGS sequence"/>
</dbReference>
<evidence type="ECO:0000313" key="5">
    <source>
        <dbReference type="EMBL" id="PWK92651.1"/>
    </source>
</evidence>
<reference evidence="5 6" key="1">
    <citation type="submission" date="2018-05" db="EMBL/GenBank/DDBJ databases">
        <title>Animal gut microbial communities from fecal samples from Wisconsin, USA.</title>
        <authorList>
            <person name="Neumann A."/>
        </authorList>
    </citation>
    <scope>NUCLEOTIDE SEQUENCE [LARGE SCALE GENOMIC DNA]</scope>
    <source>
        <strain evidence="5 6">UWS4</strain>
    </source>
</reference>
<accession>A0ABX5LIJ6</accession>
<feature type="transmembrane region" description="Helical" evidence="3">
    <location>
        <begin position="311"/>
        <end position="332"/>
    </location>
</feature>
<name>A0ABX5LIJ6_9BACT</name>
<dbReference type="PANTHER" id="PTHR22916:SF51">
    <property type="entry name" value="GLYCOSYLTRANSFERASE EPSH-RELATED"/>
    <property type="match status" value="1"/>
</dbReference>
<keyword evidence="2 5" id="KW-0808">Transferase</keyword>
<evidence type="ECO:0000256" key="1">
    <source>
        <dbReference type="ARBA" id="ARBA00022676"/>
    </source>
</evidence>
<sequence length="339" mass="39824">MNKPKVSVIIPVYNGEKYLRDCLDSVLNQTYENLEIIIINDGSKDQSEDICLQYFQKDKRIVYKSKKNEGVSVARNHALDLATGEFILFMDCDDLLSLNAISFLLTTAQEHHVDSVAFNYCQFRGEFKRFIPFSLHDKHIFCREILIEQLYNYHTSNIDLGLAFRAVWGKLLSASVIKKANIRFPEGMSLSEDACFMFNYVMACDKIYVVDEPLYHYRLNDNSATQSHKSNLVSIELQEYAFIQKNKNRININWDAVLSKYWMTLCFNILVNNFKKNNVKDSTVFFDTWNELKSMQLAPQIRIQKNVKDSIWNLCLHFKLYFFQTVFLFLLYKKKSLKK</sequence>
<keyword evidence="3" id="KW-0472">Membrane</keyword>
<keyword evidence="6" id="KW-1185">Reference proteome</keyword>
<dbReference type="Gene3D" id="3.90.550.10">
    <property type="entry name" value="Spore Coat Polysaccharide Biosynthesis Protein SpsA, Chain A"/>
    <property type="match status" value="1"/>
</dbReference>
<keyword evidence="3" id="KW-1133">Transmembrane helix</keyword>
<dbReference type="EMBL" id="QGHD01000034">
    <property type="protein sequence ID" value="PWK92651.1"/>
    <property type="molecule type" value="Genomic_DNA"/>
</dbReference>
<gene>
    <name evidence="5" type="ORF">B0H50_13410</name>
</gene>